<name>A0A5A7Q4M6_STRAF</name>
<gene>
    <name evidence="2" type="ORF">STAS_16785</name>
</gene>
<evidence type="ECO:0000313" key="3">
    <source>
        <dbReference type="Proteomes" id="UP000325081"/>
    </source>
</evidence>
<keyword evidence="3" id="KW-1185">Reference proteome</keyword>
<evidence type="ECO:0000313" key="2">
    <source>
        <dbReference type="EMBL" id="GER40129.1"/>
    </source>
</evidence>
<feature type="region of interest" description="Disordered" evidence="1">
    <location>
        <begin position="38"/>
        <end position="61"/>
    </location>
</feature>
<reference evidence="3" key="1">
    <citation type="journal article" date="2019" name="Curr. Biol.">
        <title>Genome Sequence of Striga asiatica Provides Insight into the Evolution of Plant Parasitism.</title>
        <authorList>
            <person name="Yoshida S."/>
            <person name="Kim S."/>
            <person name="Wafula E.K."/>
            <person name="Tanskanen J."/>
            <person name="Kim Y.M."/>
            <person name="Honaas L."/>
            <person name="Yang Z."/>
            <person name="Spallek T."/>
            <person name="Conn C.E."/>
            <person name="Ichihashi Y."/>
            <person name="Cheong K."/>
            <person name="Cui S."/>
            <person name="Der J.P."/>
            <person name="Gundlach H."/>
            <person name="Jiao Y."/>
            <person name="Hori C."/>
            <person name="Ishida J.K."/>
            <person name="Kasahara H."/>
            <person name="Kiba T."/>
            <person name="Kim M.S."/>
            <person name="Koo N."/>
            <person name="Laohavisit A."/>
            <person name="Lee Y.H."/>
            <person name="Lumba S."/>
            <person name="McCourt P."/>
            <person name="Mortimer J.C."/>
            <person name="Mutuku J.M."/>
            <person name="Nomura T."/>
            <person name="Sasaki-Sekimoto Y."/>
            <person name="Seto Y."/>
            <person name="Wang Y."/>
            <person name="Wakatake T."/>
            <person name="Sakakibara H."/>
            <person name="Demura T."/>
            <person name="Yamaguchi S."/>
            <person name="Yoneyama K."/>
            <person name="Manabe R.I."/>
            <person name="Nelson D.C."/>
            <person name="Schulman A.H."/>
            <person name="Timko M.P."/>
            <person name="dePamphilis C.W."/>
            <person name="Choi D."/>
            <person name="Shirasu K."/>
        </authorList>
    </citation>
    <scope>NUCLEOTIDE SEQUENCE [LARGE SCALE GENOMIC DNA]</scope>
    <source>
        <strain evidence="3">cv. UVA1</strain>
    </source>
</reference>
<comment type="caution">
    <text evidence="2">The sequence shown here is derived from an EMBL/GenBank/DDBJ whole genome shotgun (WGS) entry which is preliminary data.</text>
</comment>
<sequence>MLLIVSPRKHMKLGRKEIGGRARDRLWGPFGSDYGCTQGYGEEQPRRHNTPKQVPSKSGGPIERGLQFPSSLFGVRYSLRPRVIHSTAPIGHCCVQSGVRGSQSSVVFILSIFSLLLRLVGLFPKTSESGITQLTTGTSAKGDGGCSLIKSFTVISSGGCIPSCGGLSDSQLNGSGLGSILRGGAHNVCGGAWVRAAGYKRVAPICAYL</sequence>
<dbReference type="Proteomes" id="UP000325081">
    <property type="component" value="Unassembled WGS sequence"/>
</dbReference>
<organism evidence="2 3">
    <name type="scientific">Striga asiatica</name>
    <name type="common">Asiatic witchweed</name>
    <name type="synonym">Buchnera asiatica</name>
    <dbReference type="NCBI Taxonomy" id="4170"/>
    <lineage>
        <taxon>Eukaryota</taxon>
        <taxon>Viridiplantae</taxon>
        <taxon>Streptophyta</taxon>
        <taxon>Embryophyta</taxon>
        <taxon>Tracheophyta</taxon>
        <taxon>Spermatophyta</taxon>
        <taxon>Magnoliopsida</taxon>
        <taxon>eudicotyledons</taxon>
        <taxon>Gunneridae</taxon>
        <taxon>Pentapetalae</taxon>
        <taxon>asterids</taxon>
        <taxon>lamiids</taxon>
        <taxon>Lamiales</taxon>
        <taxon>Orobanchaceae</taxon>
        <taxon>Buchnereae</taxon>
        <taxon>Striga</taxon>
    </lineage>
</organism>
<dbReference type="AlphaFoldDB" id="A0A5A7Q4M6"/>
<evidence type="ECO:0000256" key="1">
    <source>
        <dbReference type="SAM" id="MobiDB-lite"/>
    </source>
</evidence>
<dbReference type="EMBL" id="BKCP01005838">
    <property type="protein sequence ID" value="GER40129.1"/>
    <property type="molecule type" value="Genomic_DNA"/>
</dbReference>
<accession>A0A5A7Q4M6</accession>
<proteinExistence type="predicted"/>
<protein>
    <submittedName>
        <fullName evidence="2">Alternative oxidase 2</fullName>
    </submittedName>
</protein>